<organism evidence="1">
    <name type="scientific">Rhizophora mucronata</name>
    <name type="common">Asiatic mangrove</name>
    <dbReference type="NCBI Taxonomy" id="61149"/>
    <lineage>
        <taxon>Eukaryota</taxon>
        <taxon>Viridiplantae</taxon>
        <taxon>Streptophyta</taxon>
        <taxon>Embryophyta</taxon>
        <taxon>Tracheophyta</taxon>
        <taxon>Spermatophyta</taxon>
        <taxon>Magnoliopsida</taxon>
        <taxon>eudicotyledons</taxon>
        <taxon>Gunneridae</taxon>
        <taxon>Pentapetalae</taxon>
        <taxon>rosids</taxon>
        <taxon>fabids</taxon>
        <taxon>Malpighiales</taxon>
        <taxon>Rhizophoraceae</taxon>
        <taxon>Rhizophora</taxon>
    </lineage>
</organism>
<evidence type="ECO:0000313" key="1">
    <source>
        <dbReference type="EMBL" id="MBX68036.1"/>
    </source>
</evidence>
<dbReference type="PANTHER" id="PTHR33415">
    <property type="entry name" value="PROTEIN EMBRYO DEFECTIVE 514"/>
    <property type="match status" value="1"/>
</dbReference>
<reference evidence="1" key="1">
    <citation type="submission" date="2018-02" db="EMBL/GenBank/DDBJ databases">
        <title>Rhizophora mucronata_Transcriptome.</title>
        <authorList>
            <person name="Meera S.P."/>
            <person name="Sreeshan A."/>
            <person name="Augustine A."/>
        </authorList>
    </citation>
    <scope>NUCLEOTIDE SEQUENCE</scope>
    <source>
        <tissue evidence="1">Leaf</tissue>
    </source>
</reference>
<dbReference type="GO" id="GO:0009658">
    <property type="term" value="P:chloroplast organization"/>
    <property type="evidence" value="ECO:0007669"/>
    <property type="project" value="TreeGrafter"/>
</dbReference>
<sequence>MQITCRDCSVADSQKEKEETFCLTVHIVENFKNSSITLETIQDMIIPFLLQTVIRGFMEIKKVDILWNDKPRIPRPHTQPHGERYPHGELYLRVSMSEDLDKTKLWNLLVDDCLPIMDKIDWTRSHPDNIRDFCLAFGVDAGWKFFLNNLDTAISDIGKTVLPEHLVLVANSLSVTGEFAGLNATGMKRQRDHASVSCAFVQGCFSSPGNCFIKAAKAGVTDDLQGSLDALSWGKIPPIGTGHFDILFSQDCEFSLPINVYNFLGTQIGSDKQYTDFEVPSTRIYKSEKCGPQFAYKFNGYKPKGFLESLSRSFLRSLLTYNDIHRLSRVLGKILNKYPVNHQLNEGDKSTLMSALYFHPRREDKIGTGAQEIKVVNHPRFKDSKCFSLVRTDGTMEDFSYHKCVHGALEVIAPQKAKMYHDKHFKSRVEQTRTITEH</sequence>
<dbReference type="SUPFAM" id="SSF64484">
    <property type="entry name" value="beta and beta-prime subunits of DNA dependent RNA-polymerase"/>
    <property type="match status" value="1"/>
</dbReference>
<proteinExistence type="predicted"/>
<accession>A0A2P2QM21</accession>
<protein>
    <submittedName>
        <fullName evidence="1">Uncharacterized protein MANES_02G028200</fullName>
    </submittedName>
</protein>
<name>A0A2P2QM21_RHIMU</name>
<dbReference type="AlphaFoldDB" id="A0A2P2QM21"/>
<dbReference type="EMBL" id="GGEC01087552">
    <property type="protein sequence ID" value="MBX68036.1"/>
    <property type="molecule type" value="Transcribed_RNA"/>
</dbReference>
<dbReference type="Pfam" id="PF11523">
    <property type="entry name" value="DUF3223"/>
    <property type="match status" value="1"/>
</dbReference>
<dbReference type="PANTHER" id="PTHR33415:SF21">
    <property type="entry name" value="OS04G0572600 PROTEIN"/>
    <property type="match status" value="1"/>
</dbReference>
<dbReference type="InterPro" id="IPR044673">
    <property type="entry name" value="DCL-like"/>
</dbReference>
<dbReference type="GO" id="GO:1901259">
    <property type="term" value="P:chloroplast rRNA processing"/>
    <property type="evidence" value="ECO:0007669"/>
    <property type="project" value="TreeGrafter"/>
</dbReference>
<dbReference type="Gene3D" id="3.10.450.40">
    <property type="match status" value="1"/>
</dbReference>
<dbReference type="GO" id="GO:0009507">
    <property type="term" value="C:chloroplast"/>
    <property type="evidence" value="ECO:0007669"/>
    <property type="project" value="TreeGrafter"/>
</dbReference>